<feature type="compositionally biased region" description="Polar residues" evidence="1">
    <location>
        <begin position="23"/>
        <end position="39"/>
    </location>
</feature>
<evidence type="ECO:0000313" key="3">
    <source>
        <dbReference type="Proteomes" id="UP000078237"/>
    </source>
</evidence>
<evidence type="ECO:0000256" key="1">
    <source>
        <dbReference type="SAM" id="MobiDB-lite"/>
    </source>
</evidence>
<dbReference type="Proteomes" id="UP000078237">
    <property type="component" value="Unassembled WGS sequence"/>
</dbReference>
<dbReference type="AlphaFoldDB" id="A0A175W0X5"/>
<dbReference type="VEuPathDB" id="FungiDB:MMYC01_207199"/>
<accession>A0A175W0X5</accession>
<feature type="compositionally biased region" description="Polar residues" evidence="1">
    <location>
        <begin position="393"/>
        <end position="403"/>
    </location>
</feature>
<organism evidence="2 3">
    <name type="scientific">Madurella mycetomatis</name>
    <dbReference type="NCBI Taxonomy" id="100816"/>
    <lineage>
        <taxon>Eukaryota</taxon>
        <taxon>Fungi</taxon>
        <taxon>Dikarya</taxon>
        <taxon>Ascomycota</taxon>
        <taxon>Pezizomycotina</taxon>
        <taxon>Sordariomycetes</taxon>
        <taxon>Sordariomycetidae</taxon>
        <taxon>Sordariales</taxon>
        <taxon>Sordariales incertae sedis</taxon>
        <taxon>Madurella</taxon>
    </lineage>
</organism>
<comment type="caution">
    <text evidence="2">The sequence shown here is derived from an EMBL/GenBank/DDBJ whole genome shotgun (WGS) entry which is preliminary data.</text>
</comment>
<feature type="region of interest" description="Disordered" evidence="1">
    <location>
        <begin position="359"/>
        <end position="403"/>
    </location>
</feature>
<name>A0A175W0X5_9PEZI</name>
<sequence length="403" mass="43162">MEGNNFWKLSLPSTQLVRHERVPSNSSETSHASNASRTSHSSEEQFAFSPAVTPSKGNAPSRVMASGYAAGHAAVKDGLLFGKELNTHFQSEDILAPTDLASKPIDIEPVGGRKNDISSASASRPTEPLSARGDIVGGYFLLHEDPESRVRIPHPFHQDADMARKQSLQTASESSKASAEARSLGSVKLSEPSYFPFPSQPNVSATPDTPLSSYNPNGTHDSVALPLGKYYPSNWERRYGKARPPRPVQSAKPVPVAVQSEFQVSVYRGDQAHTRSGSEAQRRLQQYQRDMVAQAAMAASAILSKSASTSSSAASSPHGRVPLTIFKTHKPVSPRLKPLGSPGPVTPMSLEDGYMALGGPLSAAGSDRRVTEDRNLDTDLAGNGRQRRKDTHSLTVGMSALSV</sequence>
<feature type="compositionally biased region" description="Basic and acidic residues" evidence="1">
    <location>
        <begin position="366"/>
        <end position="377"/>
    </location>
</feature>
<feature type="region of interest" description="Disordered" evidence="1">
    <location>
        <begin position="1"/>
        <end position="59"/>
    </location>
</feature>
<reference evidence="2 3" key="1">
    <citation type="journal article" date="2016" name="Genome Announc.">
        <title>Genome Sequence of Madurella mycetomatis mm55, Isolated from a Human Mycetoma Case in Sudan.</title>
        <authorList>
            <person name="Smit S."/>
            <person name="Derks M.F."/>
            <person name="Bervoets S."/>
            <person name="Fahal A."/>
            <person name="van Leeuwen W."/>
            <person name="van Belkum A."/>
            <person name="van de Sande W.W."/>
        </authorList>
    </citation>
    <scope>NUCLEOTIDE SEQUENCE [LARGE SCALE GENOMIC DNA]</scope>
    <source>
        <strain evidence="3">mm55</strain>
    </source>
</reference>
<evidence type="ECO:0000313" key="2">
    <source>
        <dbReference type="EMBL" id="KXX77387.1"/>
    </source>
</evidence>
<dbReference type="EMBL" id="LCTW02000163">
    <property type="protein sequence ID" value="KXX77387.1"/>
    <property type="molecule type" value="Genomic_DNA"/>
</dbReference>
<protein>
    <submittedName>
        <fullName evidence="2">Uncharacterized protein</fullName>
    </submittedName>
</protein>
<dbReference type="OrthoDB" id="5403157at2759"/>
<feature type="compositionally biased region" description="Low complexity" evidence="1">
    <location>
        <begin position="171"/>
        <end position="181"/>
    </location>
</feature>
<keyword evidence="3" id="KW-1185">Reference proteome</keyword>
<gene>
    <name evidence="2" type="ORF">MMYC01_207199</name>
</gene>
<proteinExistence type="predicted"/>
<feature type="region of interest" description="Disordered" evidence="1">
    <location>
        <begin position="161"/>
        <end position="183"/>
    </location>
</feature>